<dbReference type="EMBL" id="NKHD01000021">
    <property type="protein sequence ID" value="OXT07387.1"/>
    <property type="molecule type" value="Genomic_DNA"/>
</dbReference>
<comment type="caution">
    <text evidence="2">The sequence shown here is derived from an EMBL/GenBank/DDBJ whole genome shotgun (WGS) entry which is preliminary data.</text>
</comment>
<dbReference type="SUPFAM" id="SSF50939">
    <property type="entry name" value="Sialidases"/>
    <property type="match status" value="1"/>
</dbReference>
<accession>A0A231VGY1</accession>
<dbReference type="InterPro" id="IPR002860">
    <property type="entry name" value="BNR_rpt"/>
</dbReference>
<reference evidence="2 3" key="1">
    <citation type="submission" date="2017-06" db="EMBL/GenBank/DDBJ databases">
        <title>Isolation and characterization of a thermophilic and butanogenic Thermoanaerobacterium thermosaccharolyticum M5 capable of efficient degradation of hemicellulose.</title>
        <authorList>
            <person name="Xin F."/>
            <person name="Jiang Y."/>
        </authorList>
    </citation>
    <scope>NUCLEOTIDE SEQUENCE [LARGE SCALE GENOMIC DNA]</scope>
    <source>
        <strain evidence="2 3">M5</strain>
    </source>
</reference>
<dbReference type="Pfam" id="PF02012">
    <property type="entry name" value="BNR"/>
    <property type="match status" value="2"/>
</dbReference>
<dbReference type="Proteomes" id="UP000215301">
    <property type="component" value="Unassembled WGS sequence"/>
</dbReference>
<dbReference type="CDD" id="cd15482">
    <property type="entry name" value="Sialidase_non-viral"/>
    <property type="match status" value="1"/>
</dbReference>
<evidence type="ECO:0000313" key="3">
    <source>
        <dbReference type="Proteomes" id="UP000215301"/>
    </source>
</evidence>
<dbReference type="Gene3D" id="2.120.10.10">
    <property type="match status" value="1"/>
</dbReference>
<name>A0A231VGY1_THETR</name>
<organism evidence="2 3">
    <name type="scientific">Thermoanaerobacterium thermosaccharolyticum</name>
    <name type="common">Clostridium thermosaccharolyticum</name>
    <dbReference type="NCBI Taxonomy" id="1517"/>
    <lineage>
        <taxon>Bacteria</taxon>
        <taxon>Bacillati</taxon>
        <taxon>Bacillota</taxon>
        <taxon>Clostridia</taxon>
        <taxon>Thermoanaerobacterales</taxon>
        <taxon>Thermoanaerobacteraceae</taxon>
        <taxon>Thermoanaerobacterium</taxon>
    </lineage>
</organism>
<proteinExistence type="predicted"/>
<dbReference type="RefSeq" id="WP_094045259.1">
    <property type="nucleotide sequence ID" value="NZ_NKHD01000021.1"/>
</dbReference>
<evidence type="ECO:0000256" key="1">
    <source>
        <dbReference type="SAM" id="MobiDB-lite"/>
    </source>
</evidence>
<evidence type="ECO:0008006" key="4">
    <source>
        <dbReference type="Google" id="ProtNLM"/>
    </source>
</evidence>
<evidence type="ECO:0000313" key="2">
    <source>
        <dbReference type="EMBL" id="OXT07387.1"/>
    </source>
</evidence>
<sequence>MNKKILSRLDTTKKKAGAIVLCTALVAALGIGTVFAANSMNSLQVKMENGVRIYSTDDGKTWSQNAPDGVTVSDKDGKITVTNGVPTKNGEGNGMLIKMKDGVRYYSTDGGKSWSQKAPRDVTVNEDGSVIKKN</sequence>
<protein>
    <recommendedName>
        <fullName evidence="4">BNR/Asp-box repeat protein</fullName>
    </recommendedName>
</protein>
<dbReference type="AlphaFoldDB" id="A0A231VGY1"/>
<feature type="region of interest" description="Disordered" evidence="1">
    <location>
        <begin position="64"/>
        <end position="93"/>
    </location>
</feature>
<dbReference type="InterPro" id="IPR036278">
    <property type="entry name" value="Sialidase_sf"/>
</dbReference>
<feature type="region of interest" description="Disordered" evidence="1">
    <location>
        <begin position="109"/>
        <end position="134"/>
    </location>
</feature>
<gene>
    <name evidence="2" type="ORF">CE561_07680</name>
</gene>